<comment type="similarity">
    <text evidence="12">Belongs to the G-protein coupled receptor 1 family.</text>
</comment>
<protein>
    <recommendedName>
        <fullName evidence="13">Olfactory receptor</fullName>
    </recommendedName>
</protein>
<evidence type="ECO:0000256" key="10">
    <source>
        <dbReference type="ARBA" id="ARBA00023180"/>
    </source>
</evidence>
<evidence type="ECO:0000256" key="13">
    <source>
        <dbReference type="RuleBase" id="RU363047"/>
    </source>
</evidence>
<accession>A0A8C5RT23</accession>
<reference evidence="15" key="1">
    <citation type="submission" date="2025-08" db="UniProtKB">
        <authorList>
            <consortium name="Ensembl"/>
        </authorList>
    </citation>
    <scope>IDENTIFICATION</scope>
</reference>
<keyword evidence="8 13" id="KW-0472">Membrane</keyword>
<name>A0A8C5RT23_LATLA</name>
<evidence type="ECO:0000256" key="7">
    <source>
        <dbReference type="ARBA" id="ARBA00023040"/>
    </source>
</evidence>
<keyword evidence="5 13" id="KW-0552">Olfaction</keyword>
<reference evidence="15" key="2">
    <citation type="submission" date="2025-09" db="UniProtKB">
        <authorList>
            <consortium name="Ensembl"/>
        </authorList>
    </citation>
    <scope>IDENTIFICATION</scope>
</reference>
<evidence type="ECO:0000313" key="15">
    <source>
        <dbReference type="Ensembl" id="ENSLLTP00000007823.1"/>
    </source>
</evidence>
<evidence type="ECO:0000256" key="2">
    <source>
        <dbReference type="ARBA" id="ARBA00022475"/>
    </source>
</evidence>
<dbReference type="GO" id="GO:0004930">
    <property type="term" value="F:G protein-coupled receptor activity"/>
    <property type="evidence" value="ECO:0007669"/>
    <property type="project" value="UniProtKB-KW"/>
</dbReference>
<comment type="subcellular location">
    <subcellularLocation>
        <location evidence="1 13">Cell membrane</location>
        <topology evidence="1 13">Multi-pass membrane protein</topology>
    </subcellularLocation>
</comment>
<evidence type="ECO:0000256" key="5">
    <source>
        <dbReference type="ARBA" id="ARBA00022725"/>
    </source>
</evidence>
<evidence type="ECO:0000259" key="14">
    <source>
        <dbReference type="PROSITE" id="PS50262"/>
    </source>
</evidence>
<dbReference type="PROSITE" id="PS50262">
    <property type="entry name" value="G_PROTEIN_RECEP_F1_2"/>
    <property type="match status" value="1"/>
</dbReference>
<dbReference type="InterPro" id="IPR000276">
    <property type="entry name" value="GPCR_Rhodpsn"/>
</dbReference>
<dbReference type="SUPFAM" id="SSF81321">
    <property type="entry name" value="Family A G protein-coupled receptor-like"/>
    <property type="match status" value="1"/>
</dbReference>
<keyword evidence="7 12" id="KW-0297">G-protein coupled receptor</keyword>
<dbReference type="PANTHER" id="PTHR26452">
    <property type="entry name" value="OLFACTORY RECEPTOR"/>
    <property type="match status" value="1"/>
</dbReference>
<feature type="transmembrane region" description="Helical" evidence="13">
    <location>
        <begin position="252"/>
        <end position="275"/>
    </location>
</feature>
<proteinExistence type="inferred from homology"/>
<dbReference type="InterPro" id="IPR050516">
    <property type="entry name" value="Olfactory_GPCR"/>
</dbReference>
<keyword evidence="10" id="KW-0325">Glycoprotein</keyword>
<evidence type="ECO:0000256" key="12">
    <source>
        <dbReference type="RuleBase" id="RU000688"/>
    </source>
</evidence>
<dbReference type="GeneTree" id="ENSGT01150000286948"/>
<keyword evidence="4 12" id="KW-0812">Transmembrane</keyword>
<dbReference type="Gene3D" id="1.20.1070.10">
    <property type="entry name" value="Rhodopsin 7-helix transmembrane proteins"/>
    <property type="match status" value="1"/>
</dbReference>
<dbReference type="Proteomes" id="UP000694406">
    <property type="component" value="Unplaced"/>
</dbReference>
<keyword evidence="6 13" id="KW-1133">Transmembrane helix</keyword>
<keyword evidence="2 13" id="KW-1003">Cell membrane</keyword>
<feature type="transmembrane region" description="Helical" evidence="13">
    <location>
        <begin position="221"/>
        <end position="240"/>
    </location>
</feature>
<evidence type="ECO:0000256" key="3">
    <source>
        <dbReference type="ARBA" id="ARBA00022606"/>
    </source>
</evidence>
<dbReference type="AlphaFoldDB" id="A0A8C5RT23"/>
<evidence type="ECO:0000256" key="11">
    <source>
        <dbReference type="ARBA" id="ARBA00023224"/>
    </source>
</evidence>
<evidence type="ECO:0000256" key="4">
    <source>
        <dbReference type="ARBA" id="ARBA00022692"/>
    </source>
</evidence>
<feature type="transmembrane region" description="Helical" evidence="13">
    <location>
        <begin position="115"/>
        <end position="134"/>
    </location>
</feature>
<keyword evidence="9 12" id="KW-0675">Receptor</keyword>
<keyword evidence="16" id="KW-1185">Reference proteome</keyword>
<dbReference type="GO" id="GO:0004984">
    <property type="term" value="F:olfactory receptor activity"/>
    <property type="evidence" value="ECO:0007669"/>
    <property type="project" value="InterPro"/>
</dbReference>
<dbReference type="CDD" id="cd15911">
    <property type="entry name" value="7tmA_OR11A-like"/>
    <property type="match status" value="1"/>
</dbReference>
<evidence type="ECO:0000256" key="6">
    <source>
        <dbReference type="ARBA" id="ARBA00022989"/>
    </source>
</evidence>
<evidence type="ECO:0000256" key="1">
    <source>
        <dbReference type="ARBA" id="ARBA00004651"/>
    </source>
</evidence>
<keyword evidence="11 12" id="KW-0807">Transducer</keyword>
<feature type="transmembrane region" description="Helical" evidence="13">
    <location>
        <begin position="287"/>
        <end position="306"/>
    </location>
</feature>
<keyword evidence="3 13" id="KW-0716">Sensory transduction</keyword>
<dbReference type="GO" id="GO:0005886">
    <property type="term" value="C:plasma membrane"/>
    <property type="evidence" value="ECO:0007669"/>
    <property type="project" value="UniProtKB-SubCell"/>
</dbReference>
<dbReference type="PROSITE" id="PS00237">
    <property type="entry name" value="G_PROTEIN_RECEP_F1_1"/>
    <property type="match status" value="1"/>
</dbReference>
<dbReference type="PRINTS" id="PR00245">
    <property type="entry name" value="OLFACTORYR"/>
</dbReference>
<dbReference type="Pfam" id="PF13853">
    <property type="entry name" value="7tm_4"/>
    <property type="match status" value="1"/>
</dbReference>
<sequence>MQSTKIKIKIKMLASEKGNQSDIVEFILLGLGNSVQLQFLLFLFFLLIYLVTITGNLLIIALVLADPCLHTPMYFFLGNLSCLETCYTSSILPKMLSNLLTGKATITVSQCLTQYYFFGSFATIETYLLAAMSYDRFLAICRPFLYNLIMSRKLCVYLMAGSWLNGLVANGITLFLLSRLSFCGPNVIDHYFCDLTPLEKLSCTDTSFLELIVSLLSITDAVIPFILTSTSYICIIFVIIKIKSSTRRQKAFSNCSSHLMVVCLFYGTIIIVYMLPDTPTLRHLNKFFSIFYTILTPLVNPIIYTLRNKDVHKALGWVQKKLRIFGRTYFFCL</sequence>
<evidence type="ECO:0000256" key="9">
    <source>
        <dbReference type="ARBA" id="ARBA00023170"/>
    </source>
</evidence>
<dbReference type="FunFam" id="1.20.1070.10:FF:000010">
    <property type="entry name" value="Olfactory receptor"/>
    <property type="match status" value="1"/>
</dbReference>
<feature type="transmembrane region" description="Helical" evidence="13">
    <location>
        <begin position="154"/>
        <end position="177"/>
    </location>
</feature>
<feature type="transmembrane region" description="Helical" evidence="13">
    <location>
        <begin position="39"/>
        <end position="65"/>
    </location>
</feature>
<dbReference type="PRINTS" id="PR00237">
    <property type="entry name" value="GPCRRHODOPSN"/>
</dbReference>
<dbReference type="InterPro" id="IPR017452">
    <property type="entry name" value="GPCR_Rhodpsn_7TM"/>
</dbReference>
<evidence type="ECO:0000256" key="8">
    <source>
        <dbReference type="ARBA" id="ARBA00023136"/>
    </source>
</evidence>
<dbReference type="Ensembl" id="ENSLLTT00000008114.1">
    <property type="protein sequence ID" value="ENSLLTP00000007823.1"/>
    <property type="gene ID" value="ENSLLTG00000005939.1"/>
</dbReference>
<organism evidence="15 16">
    <name type="scientific">Laticauda laticaudata</name>
    <name type="common">Blue-ringed sea krait</name>
    <name type="synonym">Blue-lipped sea krait</name>
    <dbReference type="NCBI Taxonomy" id="8630"/>
    <lineage>
        <taxon>Eukaryota</taxon>
        <taxon>Metazoa</taxon>
        <taxon>Chordata</taxon>
        <taxon>Craniata</taxon>
        <taxon>Vertebrata</taxon>
        <taxon>Euteleostomi</taxon>
        <taxon>Lepidosauria</taxon>
        <taxon>Squamata</taxon>
        <taxon>Bifurcata</taxon>
        <taxon>Unidentata</taxon>
        <taxon>Episquamata</taxon>
        <taxon>Toxicofera</taxon>
        <taxon>Serpentes</taxon>
        <taxon>Colubroidea</taxon>
        <taxon>Elapidae</taxon>
        <taxon>Laticaudinae</taxon>
        <taxon>Laticauda</taxon>
    </lineage>
</organism>
<dbReference type="InterPro" id="IPR000725">
    <property type="entry name" value="Olfact_rcpt"/>
</dbReference>
<feature type="domain" description="G-protein coupled receptors family 1 profile" evidence="14">
    <location>
        <begin position="55"/>
        <end position="304"/>
    </location>
</feature>
<evidence type="ECO:0000313" key="16">
    <source>
        <dbReference type="Proteomes" id="UP000694406"/>
    </source>
</evidence>